<comment type="caution">
    <text evidence="9">The sequence shown here is derived from an EMBL/GenBank/DDBJ whole genome shotgun (WGS) entry which is preliminary data.</text>
</comment>
<protein>
    <submittedName>
        <fullName evidence="9">MFS transporter</fullName>
    </submittedName>
</protein>
<feature type="transmembrane region" description="Helical" evidence="7">
    <location>
        <begin position="268"/>
        <end position="291"/>
    </location>
</feature>
<dbReference type="InterPro" id="IPR036259">
    <property type="entry name" value="MFS_trans_sf"/>
</dbReference>
<accession>A0ABV5MXG9</accession>
<feature type="transmembrane region" description="Helical" evidence="7">
    <location>
        <begin position="298"/>
        <end position="316"/>
    </location>
</feature>
<dbReference type="EMBL" id="JBHMCY010000011">
    <property type="protein sequence ID" value="MFB9462731.1"/>
    <property type="molecule type" value="Genomic_DNA"/>
</dbReference>
<evidence type="ECO:0000256" key="2">
    <source>
        <dbReference type="ARBA" id="ARBA00022475"/>
    </source>
</evidence>
<reference evidence="9 10" key="1">
    <citation type="submission" date="2024-09" db="EMBL/GenBank/DDBJ databases">
        <authorList>
            <person name="Sun Q."/>
            <person name="Mori K."/>
        </authorList>
    </citation>
    <scope>NUCLEOTIDE SEQUENCE [LARGE SCALE GENOMIC DNA]</scope>
    <source>
        <strain evidence="9 10">JCM 6917</strain>
    </source>
</reference>
<dbReference type="PANTHER" id="PTHR43124:SF3">
    <property type="entry name" value="CHLORAMPHENICOL EFFLUX PUMP RV0191"/>
    <property type="match status" value="1"/>
</dbReference>
<evidence type="ECO:0000313" key="9">
    <source>
        <dbReference type="EMBL" id="MFB9462731.1"/>
    </source>
</evidence>
<organism evidence="9 10">
    <name type="scientific">Streptomyces cinereospinus</name>
    <dbReference type="NCBI Taxonomy" id="285561"/>
    <lineage>
        <taxon>Bacteria</taxon>
        <taxon>Bacillati</taxon>
        <taxon>Actinomycetota</taxon>
        <taxon>Actinomycetes</taxon>
        <taxon>Kitasatosporales</taxon>
        <taxon>Streptomycetaceae</taxon>
        <taxon>Streptomyces</taxon>
    </lineage>
</organism>
<dbReference type="InterPro" id="IPR020846">
    <property type="entry name" value="MFS_dom"/>
</dbReference>
<feature type="transmembrane region" description="Helical" evidence="7">
    <location>
        <begin position="322"/>
        <end position="345"/>
    </location>
</feature>
<sequence length="434" mass="45077">MPTTPRPTRHAGKTVLAVLTASAFLLTLAGSALKNTLQVYFLPITGDFGGSRSDLAWAVTLFSVATAVFSPLVGSVADRIGGARTLAVGSLLAGVALLGCALSGPLWLFIVIYSLVAALALTMLSYVPLGVFVDELFQDGRKGLVYALITNGGAVGFILLVPLWTWLGQWLTWRTVLGGVGVVFLVVLTPLALVVTRQSGRVTASAGQGAGTAETVAAPSFGSQLRMCLRSGELRLLGLAFVGCGFTMAFIDVHFVPFMSDHHMGDAVSSSAIALLGAFEIAGSLLAGWLCDRGHVKAVLVGAYVTRAVAMVLLVLTPSPAMALLFGTVFGLSYLASVIATSMWIARVLPVSVRGTAMGLVWMVHALGVALSSQFGAVMQDRTHSYVPIILSCAVLTAVSALTVLPAGSARPAAPVRKEDDDPSRPDLADTPAP</sequence>
<feature type="transmembrane region" description="Helical" evidence="7">
    <location>
        <begin position="357"/>
        <end position="379"/>
    </location>
</feature>
<feature type="compositionally biased region" description="Basic and acidic residues" evidence="6">
    <location>
        <begin position="416"/>
        <end position="428"/>
    </location>
</feature>
<feature type="transmembrane region" description="Helical" evidence="7">
    <location>
        <begin position="173"/>
        <end position="195"/>
    </location>
</feature>
<dbReference type="PANTHER" id="PTHR43124">
    <property type="entry name" value="PURINE EFFLUX PUMP PBUE"/>
    <property type="match status" value="1"/>
</dbReference>
<dbReference type="Pfam" id="PF07690">
    <property type="entry name" value="MFS_1"/>
    <property type="match status" value="1"/>
</dbReference>
<dbReference type="Gene3D" id="1.20.1250.20">
    <property type="entry name" value="MFS general substrate transporter like domains"/>
    <property type="match status" value="1"/>
</dbReference>
<feature type="transmembrane region" description="Helical" evidence="7">
    <location>
        <begin position="55"/>
        <end position="74"/>
    </location>
</feature>
<evidence type="ECO:0000259" key="8">
    <source>
        <dbReference type="PROSITE" id="PS50850"/>
    </source>
</evidence>
<dbReference type="CDD" id="cd17355">
    <property type="entry name" value="MFS_YcxA_like"/>
    <property type="match status" value="1"/>
</dbReference>
<evidence type="ECO:0000256" key="3">
    <source>
        <dbReference type="ARBA" id="ARBA00022692"/>
    </source>
</evidence>
<evidence type="ECO:0000256" key="4">
    <source>
        <dbReference type="ARBA" id="ARBA00022989"/>
    </source>
</evidence>
<feature type="transmembrane region" description="Helical" evidence="7">
    <location>
        <begin position="144"/>
        <end position="167"/>
    </location>
</feature>
<evidence type="ECO:0000256" key="7">
    <source>
        <dbReference type="SAM" id="Phobius"/>
    </source>
</evidence>
<feature type="region of interest" description="Disordered" evidence="6">
    <location>
        <begin position="409"/>
        <end position="434"/>
    </location>
</feature>
<feature type="transmembrane region" description="Helical" evidence="7">
    <location>
        <begin position="86"/>
        <end position="104"/>
    </location>
</feature>
<feature type="domain" description="Major facilitator superfamily (MFS) profile" evidence="8">
    <location>
        <begin position="15"/>
        <end position="412"/>
    </location>
</feature>
<keyword evidence="4 7" id="KW-1133">Transmembrane helix</keyword>
<keyword evidence="10" id="KW-1185">Reference proteome</keyword>
<gene>
    <name evidence="9" type="ORF">ACFF45_08390</name>
</gene>
<dbReference type="InterPro" id="IPR011701">
    <property type="entry name" value="MFS"/>
</dbReference>
<comment type="subcellular location">
    <subcellularLocation>
        <location evidence="1">Cell membrane</location>
        <topology evidence="1">Multi-pass membrane protein</topology>
    </subcellularLocation>
</comment>
<dbReference type="SUPFAM" id="SSF103473">
    <property type="entry name" value="MFS general substrate transporter"/>
    <property type="match status" value="1"/>
</dbReference>
<dbReference type="PROSITE" id="PS50850">
    <property type="entry name" value="MFS"/>
    <property type="match status" value="1"/>
</dbReference>
<dbReference type="InterPro" id="IPR050189">
    <property type="entry name" value="MFS_Efflux_Transporters"/>
</dbReference>
<keyword evidence="2" id="KW-1003">Cell membrane</keyword>
<evidence type="ECO:0000256" key="6">
    <source>
        <dbReference type="SAM" id="MobiDB-lite"/>
    </source>
</evidence>
<evidence type="ECO:0000256" key="1">
    <source>
        <dbReference type="ARBA" id="ARBA00004651"/>
    </source>
</evidence>
<keyword evidence="5 7" id="KW-0472">Membrane</keyword>
<evidence type="ECO:0000313" key="10">
    <source>
        <dbReference type="Proteomes" id="UP001589709"/>
    </source>
</evidence>
<feature type="transmembrane region" description="Helical" evidence="7">
    <location>
        <begin position="236"/>
        <end position="256"/>
    </location>
</feature>
<feature type="transmembrane region" description="Helical" evidence="7">
    <location>
        <begin position="385"/>
        <end position="408"/>
    </location>
</feature>
<feature type="transmembrane region" description="Helical" evidence="7">
    <location>
        <begin position="110"/>
        <end position="132"/>
    </location>
</feature>
<name>A0ABV5MXG9_9ACTN</name>
<evidence type="ECO:0000256" key="5">
    <source>
        <dbReference type="ARBA" id="ARBA00023136"/>
    </source>
</evidence>
<dbReference type="RefSeq" id="WP_381344033.1">
    <property type="nucleotide sequence ID" value="NZ_JBHMCY010000011.1"/>
</dbReference>
<dbReference type="Proteomes" id="UP001589709">
    <property type="component" value="Unassembled WGS sequence"/>
</dbReference>
<keyword evidence="3 7" id="KW-0812">Transmembrane</keyword>
<proteinExistence type="predicted"/>